<proteinExistence type="inferred from homology"/>
<comment type="similarity">
    <text evidence="9">Belongs to the class-I pyridoxal-phosphate-dependent aminotransferase family.</text>
</comment>
<keyword evidence="4" id="KW-0028">Amino-acid biosynthesis</keyword>
<dbReference type="GO" id="GO:0004400">
    <property type="term" value="F:histidinol-phosphate transaminase activity"/>
    <property type="evidence" value="ECO:0007669"/>
    <property type="project" value="UniProtKB-EC"/>
</dbReference>
<evidence type="ECO:0000256" key="1">
    <source>
        <dbReference type="ARBA" id="ARBA00005011"/>
    </source>
</evidence>
<accession>A0AAN0RKU4</accession>
<dbReference type="Gene3D" id="3.40.640.10">
    <property type="entry name" value="Type I PLP-dependent aspartate aminotransferase-like (Major domain)"/>
    <property type="match status" value="1"/>
</dbReference>
<feature type="domain" description="Aminotransferase class I/classII large" evidence="10">
    <location>
        <begin position="155"/>
        <end position="304"/>
    </location>
</feature>
<evidence type="ECO:0000313" key="11">
    <source>
        <dbReference type="EMBL" id="AII88116.1"/>
    </source>
</evidence>
<keyword evidence="3 9" id="KW-0032">Aminotransferase</keyword>
<evidence type="ECO:0000256" key="4">
    <source>
        <dbReference type="ARBA" id="ARBA00022605"/>
    </source>
</evidence>
<dbReference type="GO" id="GO:0000105">
    <property type="term" value="P:L-histidine biosynthetic process"/>
    <property type="evidence" value="ECO:0007669"/>
    <property type="project" value="UniProtKB-KW"/>
</dbReference>
<protein>
    <recommendedName>
        <fullName evidence="9">Aminotransferase</fullName>
        <ecNumber evidence="9">2.6.1.-</ecNumber>
    </recommendedName>
</protein>
<dbReference type="InterPro" id="IPR015421">
    <property type="entry name" value="PyrdxlP-dep_Trfase_major"/>
</dbReference>
<gene>
    <name evidence="11" type="primary">cobC</name>
    <name evidence="11" type="ORF">RCA23_c25980</name>
</gene>
<name>A0AAN0RKU4_9RHOB</name>
<dbReference type="PANTHER" id="PTHR43643:SF6">
    <property type="entry name" value="HISTIDINOL-PHOSPHATE AMINOTRANSFERASE"/>
    <property type="match status" value="1"/>
</dbReference>
<dbReference type="InterPro" id="IPR015424">
    <property type="entry name" value="PyrdxlP-dep_Trfase"/>
</dbReference>
<dbReference type="KEGG" id="ptp:RCA23_c25980"/>
<dbReference type="SUPFAM" id="SSF53383">
    <property type="entry name" value="PLP-dependent transferases"/>
    <property type="match status" value="1"/>
</dbReference>
<keyword evidence="12" id="KW-1185">Reference proteome</keyword>
<keyword evidence="11" id="KW-0456">Lyase</keyword>
<evidence type="ECO:0000256" key="7">
    <source>
        <dbReference type="ARBA" id="ARBA00023102"/>
    </source>
</evidence>
<dbReference type="InterPro" id="IPR050106">
    <property type="entry name" value="HistidinolP_aminotransfase"/>
</dbReference>
<reference evidence="11 12" key="1">
    <citation type="journal article" date="2014" name="ISME J.">
        <title>Adaptation of an abundant Roseobacter RCA organism to pelagic systems revealed by genomic and transcriptomic analyses.</title>
        <authorList>
            <person name="Voget S."/>
            <person name="Wemheuer B."/>
            <person name="Brinkhoff T."/>
            <person name="Vollmers J."/>
            <person name="Dietrich S."/>
            <person name="Giebel H.A."/>
            <person name="Beardsley C."/>
            <person name="Sardemann C."/>
            <person name="Bakenhus I."/>
            <person name="Billerbeck S."/>
            <person name="Daniel R."/>
            <person name="Simon M."/>
        </authorList>
    </citation>
    <scope>NUCLEOTIDE SEQUENCE [LARGE SCALE GENOMIC DNA]</scope>
    <source>
        <strain evidence="11 12">RCA23</strain>
    </source>
</reference>
<evidence type="ECO:0000256" key="3">
    <source>
        <dbReference type="ARBA" id="ARBA00022576"/>
    </source>
</evidence>
<dbReference type="EC" id="2.6.1.-" evidence="9"/>
<dbReference type="Proteomes" id="UP000028680">
    <property type="component" value="Chromosome"/>
</dbReference>
<dbReference type="GeneID" id="93368908"/>
<dbReference type="InterPro" id="IPR004838">
    <property type="entry name" value="NHTrfase_class1_PyrdxlP-BS"/>
</dbReference>
<dbReference type="GO" id="GO:0030170">
    <property type="term" value="F:pyridoxal phosphate binding"/>
    <property type="evidence" value="ECO:0007669"/>
    <property type="project" value="InterPro"/>
</dbReference>
<dbReference type="Pfam" id="PF00155">
    <property type="entry name" value="Aminotran_1_2"/>
    <property type="match status" value="1"/>
</dbReference>
<organism evidence="11 12">
    <name type="scientific">Planktomarina temperata RCA23</name>
    <dbReference type="NCBI Taxonomy" id="666509"/>
    <lineage>
        <taxon>Bacteria</taxon>
        <taxon>Pseudomonadati</taxon>
        <taxon>Pseudomonadota</taxon>
        <taxon>Alphaproteobacteria</taxon>
        <taxon>Rhodobacterales</taxon>
        <taxon>Paracoccaceae</taxon>
        <taxon>Planktomarina</taxon>
    </lineage>
</organism>
<dbReference type="InterPro" id="IPR004839">
    <property type="entry name" value="Aminotransferase_I/II_large"/>
</dbReference>
<keyword evidence="5 9" id="KW-0808">Transferase</keyword>
<evidence type="ECO:0000256" key="2">
    <source>
        <dbReference type="ARBA" id="ARBA00007970"/>
    </source>
</evidence>
<evidence type="ECO:0000256" key="9">
    <source>
        <dbReference type="RuleBase" id="RU000481"/>
    </source>
</evidence>
<dbReference type="InterPro" id="IPR015422">
    <property type="entry name" value="PyrdxlP-dep_Trfase_small"/>
</dbReference>
<dbReference type="GO" id="GO:0016829">
    <property type="term" value="F:lyase activity"/>
    <property type="evidence" value="ECO:0007669"/>
    <property type="project" value="UniProtKB-KW"/>
</dbReference>
<dbReference type="EMBL" id="CP003984">
    <property type="protein sequence ID" value="AII88116.1"/>
    <property type="molecule type" value="Genomic_DNA"/>
</dbReference>
<evidence type="ECO:0000256" key="6">
    <source>
        <dbReference type="ARBA" id="ARBA00022898"/>
    </source>
</evidence>
<evidence type="ECO:0000256" key="5">
    <source>
        <dbReference type="ARBA" id="ARBA00022679"/>
    </source>
</evidence>
<keyword evidence="6" id="KW-0663">Pyridoxal phosphate</keyword>
<evidence type="ECO:0000256" key="8">
    <source>
        <dbReference type="ARBA" id="ARBA00047481"/>
    </source>
</evidence>
<comment type="pathway">
    <text evidence="1">Amino-acid biosynthesis; L-histidine biosynthesis; L-histidine from 5-phospho-alpha-D-ribose 1-diphosphate: step 7/9.</text>
</comment>
<dbReference type="AlphaFoldDB" id="A0AAN0RKU4"/>
<dbReference type="PANTHER" id="PTHR43643">
    <property type="entry name" value="HISTIDINOL-PHOSPHATE AMINOTRANSFERASE 2"/>
    <property type="match status" value="1"/>
</dbReference>
<comment type="cofactor">
    <cofactor evidence="9">
        <name>pyridoxal 5'-phosphate</name>
        <dbReference type="ChEBI" id="CHEBI:597326"/>
    </cofactor>
</comment>
<dbReference type="RefSeq" id="WP_044050712.1">
    <property type="nucleotide sequence ID" value="NZ_CP003984.1"/>
</dbReference>
<comment type="catalytic activity">
    <reaction evidence="8">
        <text>L-histidinol phosphate + 2-oxoglutarate = 3-(imidazol-4-yl)-2-oxopropyl phosphate + L-glutamate</text>
        <dbReference type="Rhea" id="RHEA:23744"/>
        <dbReference type="ChEBI" id="CHEBI:16810"/>
        <dbReference type="ChEBI" id="CHEBI:29985"/>
        <dbReference type="ChEBI" id="CHEBI:57766"/>
        <dbReference type="ChEBI" id="CHEBI:57980"/>
        <dbReference type="EC" id="2.6.1.9"/>
    </reaction>
</comment>
<dbReference type="PROSITE" id="PS00105">
    <property type="entry name" value="AA_TRANSFER_CLASS_1"/>
    <property type="match status" value="1"/>
</dbReference>
<evidence type="ECO:0000259" key="10">
    <source>
        <dbReference type="Pfam" id="PF00155"/>
    </source>
</evidence>
<dbReference type="Gene3D" id="3.90.1150.10">
    <property type="entry name" value="Aspartate Aminotransferase, domain 1"/>
    <property type="match status" value="1"/>
</dbReference>
<sequence length="315" mass="34016">MAGNGRDHGGGLDAAAAEFGGARGDWLDLSTGINPESYPITSLDLTPNDWTALPDSGADAALCAAARRFWRVPAQADVLAVPGCSAAIAQIPALQAAGQAEIALRSYNEHAAAFRFHGWDVDEHPSSPVARVVVHPNNPTGIFQTQITPAPLTVIDESFCDIDPAQSHIAQAKQPGHIILKSFGKFWGLAGLRLGFAIGDPELIDTLRQRLGPWPVSGIALKIGAAALGDTTWAEQTRARLAADAERLDRLMRRQNARPMGACALFRTYEVADARQLQHHLAQHKIWTRVFPYSPTWIRLGLPPQAQWARLEAAL</sequence>
<keyword evidence="7" id="KW-0368">Histidine biosynthesis</keyword>
<comment type="similarity">
    <text evidence="2">Belongs to the class-II pyridoxal-phosphate-dependent aminotransferase family. Histidinol-phosphate aminotransferase subfamily.</text>
</comment>
<evidence type="ECO:0000313" key="12">
    <source>
        <dbReference type="Proteomes" id="UP000028680"/>
    </source>
</evidence>